<sequence>MAITLGAFWSSLSVVIGTAPFRQGSAVVGMFGFAGAAGALAAPMFGALADSSGPLHAVRIDCTLLIASFATLIVASPSLWTIGICAVVFDLGVMAALVSHPPDQAWTRARSCLNGMLMTGAEYGMALGPALGGTALQIHGRDGLWPVGVLAGIVPLIISFLDRFKGDTHG</sequence>
<dbReference type="InterPro" id="IPR036259">
    <property type="entry name" value="MFS_trans_sf"/>
</dbReference>
<evidence type="ECO:0000313" key="2">
    <source>
        <dbReference type="EMBL" id="NUX98849.1"/>
    </source>
</evidence>
<protein>
    <submittedName>
        <fullName evidence="2">MFS transporter</fullName>
    </submittedName>
</protein>
<dbReference type="AlphaFoldDB" id="A0A7Y6MXW5"/>
<feature type="transmembrane region" description="Helical" evidence="1">
    <location>
        <begin position="27"/>
        <end position="49"/>
    </location>
</feature>
<dbReference type="Gene3D" id="1.20.1250.20">
    <property type="entry name" value="MFS general substrate transporter like domains"/>
    <property type="match status" value="1"/>
</dbReference>
<feature type="transmembrane region" description="Helical" evidence="1">
    <location>
        <begin position="143"/>
        <end position="161"/>
    </location>
</feature>
<proteinExistence type="predicted"/>
<evidence type="ECO:0000256" key="1">
    <source>
        <dbReference type="SAM" id="Phobius"/>
    </source>
</evidence>
<dbReference type="PANTHER" id="PTHR42910">
    <property type="entry name" value="TRANSPORTER SCO4007-RELATED"/>
    <property type="match status" value="1"/>
</dbReference>
<keyword evidence="1" id="KW-0472">Membrane</keyword>
<name>A0A7Y6MXW5_9BURK</name>
<gene>
    <name evidence="2" type="ORF">G5S42_03650</name>
</gene>
<organism evidence="2 3">
    <name type="scientific">Paraburkholderia youngii</name>
    <dbReference type="NCBI Taxonomy" id="2782701"/>
    <lineage>
        <taxon>Bacteria</taxon>
        <taxon>Pseudomonadati</taxon>
        <taxon>Pseudomonadota</taxon>
        <taxon>Betaproteobacteria</taxon>
        <taxon>Burkholderiales</taxon>
        <taxon>Burkholderiaceae</taxon>
        <taxon>Paraburkholderia</taxon>
    </lineage>
</organism>
<dbReference type="SUPFAM" id="SSF103473">
    <property type="entry name" value="MFS general substrate transporter"/>
    <property type="match status" value="1"/>
</dbReference>
<dbReference type="Proteomes" id="UP000594380">
    <property type="component" value="Unassembled WGS sequence"/>
</dbReference>
<comment type="caution">
    <text evidence="2">The sequence shown here is derived from an EMBL/GenBank/DDBJ whole genome shotgun (WGS) entry which is preliminary data.</text>
</comment>
<evidence type="ECO:0000313" key="3">
    <source>
        <dbReference type="Proteomes" id="UP000594380"/>
    </source>
</evidence>
<keyword evidence="1" id="KW-0812">Transmembrane</keyword>
<feature type="transmembrane region" description="Helical" evidence="1">
    <location>
        <begin position="56"/>
        <end position="74"/>
    </location>
</feature>
<keyword evidence="1" id="KW-1133">Transmembrane helix</keyword>
<reference evidence="2 3" key="1">
    <citation type="submission" date="2020-02" db="EMBL/GenBank/DDBJ databases">
        <title>Paraburkholderia simonii sp. nov. and Paraburkholderia youngii sp. nov. Brazilian and Mexican Mimosa-associated rhizobia.</title>
        <authorList>
            <person name="Mavima L."/>
            <person name="Beukes C.W."/>
            <person name="Chan W.Y."/>
            <person name="Palmer M."/>
            <person name="De Meyer S.E."/>
            <person name="James E.K."/>
            <person name="Venter S.N."/>
            <person name="Steenkamp E.T."/>
        </authorList>
    </citation>
    <scope>NUCLEOTIDE SEQUENCE [LARGE SCALE GENOMIC DNA]</scope>
    <source>
        <strain evidence="2 3">JPY169</strain>
    </source>
</reference>
<dbReference type="EMBL" id="JAALDK010000001">
    <property type="protein sequence ID" value="NUX98849.1"/>
    <property type="molecule type" value="Genomic_DNA"/>
</dbReference>
<dbReference type="GeneID" id="301099437"/>
<dbReference type="PANTHER" id="PTHR42910:SF1">
    <property type="entry name" value="MAJOR FACILITATOR SUPERFAMILY (MFS) PROFILE DOMAIN-CONTAINING PROTEIN"/>
    <property type="match status" value="1"/>
</dbReference>
<dbReference type="RefSeq" id="WP_176105570.1">
    <property type="nucleotide sequence ID" value="NZ_JAALDK010000001.1"/>
</dbReference>
<accession>A0A7Y6MXW5</accession>